<accession>A0ABY1AA25</accession>
<organism evidence="5 6">
    <name type="scientific">Ligilactobacillus ruminis</name>
    <dbReference type="NCBI Taxonomy" id="1623"/>
    <lineage>
        <taxon>Bacteria</taxon>
        <taxon>Bacillati</taxon>
        <taxon>Bacillota</taxon>
        <taxon>Bacilli</taxon>
        <taxon>Lactobacillales</taxon>
        <taxon>Lactobacillaceae</taxon>
        <taxon>Ligilactobacillus</taxon>
    </lineage>
</organism>
<dbReference type="InterPro" id="IPR009057">
    <property type="entry name" value="Homeodomain-like_sf"/>
</dbReference>
<sequence length="271" mass="31713">MIKHELVKPNDGLPFMLFCNRGVTRYIDIHWHRDIEIDYTLKGQADYIVAKKKYVIRDNELIIINSRDAHSVENIVNPEKRQSLVILVPYDKVISLYPDFINQEFALKYCPANILQKIKMLLADLYHTYQLTDKTIQNTLREGYVITLIGLLLQYAVKTKPKPLTTVDQRSTVSKIIAYLSLNYHRKLSLQQIADEFCFSRSYLDRLFKRETGQSIMQYLKQIRVREAKGKLDTTNLTVSQIAERTGFSSPVSFRKAFCQFYGLTPQQYRQ</sequence>
<keyword evidence="3" id="KW-0804">Transcription</keyword>
<dbReference type="InterPro" id="IPR020449">
    <property type="entry name" value="Tscrpt_reg_AraC-type_HTH"/>
</dbReference>
<dbReference type="InterPro" id="IPR011051">
    <property type="entry name" value="RmlC_Cupin_sf"/>
</dbReference>
<dbReference type="Gene3D" id="2.60.120.10">
    <property type="entry name" value="Jelly Rolls"/>
    <property type="match status" value="1"/>
</dbReference>
<dbReference type="SUPFAM" id="SSF46689">
    <property type="entry name" value="Homeodomain-like"/>
    <property type="match status" value="2"/>
</dbReference>
<dbReference type="InterPro" id="IPR018060">
    <property type="entry name" value="HTH_AraC"/>
</dbReference>
<evidence type="ECO:0000256" key="3">
    <source>
        <dbReference type="ARBA" id="ARBA00023163"/>
    </source>
</evidence>
<comment type="caution">
    <text evidence="5">The sequence shown here is derived from an EMBL/GenBank/DDBJ whole genome shotgun (WGS) entry which is preliminary data.</text>
</comment>
<dbReference type="EMBL" id="FOCC01000003">
    <property type="protein sequence ID" value="SEM46767.1"/>
    <property type="molecule type" value="Genomic_DNA"/>
</dbReference>
<dbReference type="PRINTS" id="PR00032">
    <property type="entry name" value="HTHARAC"/>
</dbReference>
<keyword evidence="2" id="KW-0238">DNA-binding</keyword>
<dbReference type="PANTHER" id="PTHR43280:SF28">
    <property type="entry name" value="HTH-TYPE TRANSCRIPTIONAL ACTIVATOR RHAS"/>
    <property type="match status" value="1"/>
</dbReference>
<dbReference type="Pfam" id="PF12833">
    <property type="entry name" value="HTH_18"/>
    <property type="match status" value="1"/>
</dbReference>
<dbReference type="PANTHER" id="PTHR43280">
    <property type="entry name" value="ARAC-FAMILY TRANSCRIPTIONAL REGULATOR"/>
    <property type="match status" value="1"/>
</dbReference>
<evidence type="ECO:0000256" key="1">
    <source>
        <dbReference type="ARBA" id="ARBA00023015"/>
    </source>
</evidence>
<dbReference type="SMART" id="SM00342">
    <property type="entry name" value="HTH_ARAC"/>
    <property type="match status" value="1"/>
</dbReference>
<evidence type="ECO:0000313" key="6">
    <source>
        <dbReference type="Proteomes" id="UP000182089"/>
    </source>
</evidence>
<dbReference type="Proteomes" id="UP000182089">
    <property type="component" value="Unassembled WGS sequence"/>
</dbReference>
<protein>
    <submittedName>
        <fullName evidence="5">Helix-turn-helix domain-containing protein</fullName>
    </submittedName>
</protein>
<dbReference type="InterPro" id="IPR014710">
    <property type="entry name" value="RmlC-like_jellyroll"/>
</dbReference>
<evidence type="ECO:0000256" key="2">
    <source>
        <dbReference type="ARBA" id="ARBA00023125"/>
    </source>
</evidence>
<dbReference type="PROSITE" id="PS01124">
    <property type="entry name" value="HTH_ARAC_FAMILY_2"/>
    <property type="match status" value="1"/>
</dbReference>
<name>A0ABY1AA25_9LACO</name>
<dbReference type="Gene3D" id="1.10.10.60">
    <property type="entry name" value="Homeodomain-like"/>
    <property type="match status" value="2"/>
</dbReference>
<keyword evidence="1" id="KW-0805">Transcription regulation</keyword>
<evidence type="ECO:0000313" key="5">
    <source>
        <dbReference type="EMBL" id="SEM46767.1"/>
    </source>
</evidence>
<evidence type="ECO:0000259" key="4">
    <source>
        <dbReference type="PROSITE" id="PS01124"/>
    </source>
</evidence>
<reference evidence="5 6" key="1">
    <citation type="submission" date="2016-10" db="EMBL/GenBank/DDBJ databases">
        <authorList>
            <person name="Varghese N."/>
            <person name="Submissions S."/>
        </authorList>
    </citation>
    <scope>NUCLEOTIDE SEQUENCE [LARGE SCALE GENOMIC DNA]</scope>
    <source>
        <strain evidence="5 6">WC1T17</strain>
    </source>
</reference>
<dbReference type="SUPFAM" id="SSF51182">
    <property type="entry name" value="RmlC-like cupins"/>
    <property type="match status" value="1"/>
</dbReference>
<gene>
    <name evidence="5" type="ORF">SAMN05216431_10333</name>
</gene>
<proteinExistence type="predicted"/>
<feature type="domain" description="HTH araC/xylS-type" evidence="4">
    <location>
        <begin position="174"/>
        <end position="271"/>
    </location>
</feature>